<evidence type="ECO:0008006" key="4">
    <source>
        <dbReference type="Google" id="ProtNLM"/>
    </source>
</evidence>
<evidence type="ECO:0000256" key="1">
    <source>
        <dbReference type="SAM" id="Phobius"/>
    </source>
</evidence>
<dbReference type="eggNOG" id="ENOG5031KDV">
    <property type="taxonomic scope" value="Bacteria"/>
</dbReference>
<sequence>MGDFDKKQYQDGLTFIAQKGYDEYKIVAVDIPARQATYLRTYLWLSSLICAFQLNFYYRVISNSLDFTIKLPLSGFEYGVACLSFACSGYVFILAVDTLRGRGLNKIPLGDLKNLSEIAYDMATEHDYCLYPTIIQNIDSAIREHIEQIGKIGFRLRKMSIGIITSVLITIAFISILLLTKISLIIN</sequence>
<keyword evidence="3" id="KW-1185">Reference proteome</keyword>
<dbReference type="Proteomes" id="UP000010808">
    <property type="component" value="Chromosome"/>
</dbReference>
<feature type="transmembrane region" description="Helical" evidence="1">
    <location>
        <begin position="78"/>
        <end position="96"/>
    </location>
</feature>
<dbReference type="RefSeq" id="WP_015334821.1">
    <property type="nucleotide sequence ID" value="NC_020055.1"/>
</dbReference>
<gene>
    <name evidence="2" type="ORF">DESAM_10230</name>
</gene>
<dbReference type="KEGG" id="dhy:DESAM_10230"/>
<dbReference type="STRING" id="1121451.DESAM_10230"/>
<name>L0R9E8_9BACT</name>
<proteinExistence type="predicted"/>
<reference evidence="2 3" key="1">
    <citation type="submission" date="2012-10" db="EMBL/GenBank/DDBJ databases">
        <authorList>
            <person name="Genoscope - CEA"/>
        </authorList>
    </citation>
    <scope>NUCLEOTIDE SEQUENCE [LARGE SCALE GENOMIC DNA]</scope>
    <source>
        <strain evidence="3">AM13 / DSM 14728</strain>
    </source>
</reference>
<protein>
    <recommendedName>
        <fullName evidence="4">SMODS and SLOG-associating 2TM effector domain-containing protein</fullName>
    </recommendedName>
</protein>
<dbReference type="PATRIC" id="fig|1121451.3.peg.215"/>
<feature type="transmembrane region" description="Helical" evidence="1">
    <location>
        <begin position="41"/>
        <end position="58"/>
    </location>
</feature>
<dbReference type="EMBL" id="FO203522">
    <property type="protein sequence ID" value="CCO22211.1"/>
    <property type="molecule type" value="Genomic_DNA"/>
</dbReference>
<evidence type="ECO:0000313" key="3">
    <source>
        <dbReference type="Proteomes" id="UP000010808"/>
    </source>
</evidence>
<evidence type="ECO:0000313" key="2">
    <source>
        <dbReference type="EMBL" id="CCO22211.1"/>
    </source>
</evidence>
<keyword evidence="1" id="KW-1133">Transmembrane helix</keyword>
<keyword evidence="1" id="KW-0472">Membrane</keyword>
<accession>L0R9E8</accession>
<feature type="transmembrane region" description="Helical" evidence="1">
    <location>
        <begin position="161"/>
        <end position="186"/>
    </location>
</feature>
<dbReference type="HOGENOM" id="CLU_1445499_0_0_7"/>
<dbReference type="AlphaFoldDB" id="L0R9E8"/>
<organism evidence="2 3">
    <name type="scientific">Maridesulfovibrio hydrothermalis AM13 = DSM 14728</name>
    <dbReference type="NCBI Taxonomy" id="1121451"/>
    <lineage>
        <taxon>Bacteria</taxon>
        <taxon>Pseudomonadati</taxon>
        <taxon>Thermodesulfobacteriota</taxon>
        <taxon>Desulfovibrionia</taxon>
        <taxon>Desulfovibrionales</taxon>
        <taxon>Desulfovibrionaceae</taxon>
        <taxon>Maridesulfovibrio</taxon>
    </lineage>
</organism>
<keyword evidence="1" id="KW-0812">Transmembrane</keyword>